<evidence type="ECO:0000256" key="10">
    <source>
        <dbReference type="SAM" id="MobiDB-lite"/>
    </source>
</evidence>
<dbReference type="GO" id="GO:0032502">
    <property type="term" value="P:developmental process"/>
    <property type="evidence" value="ECO:0007669"/>
    <property type="project" value="UniProtKB-ARBA"/>
</dbReference>
<feature type="region of interest" description="Disordered" evidence="10">
    <location>
        <begin position="38"/>
        <end position="74"/>
    </location>
</feature>
<feature type="domain" description="C2H2-type" evidence="11">
    <location>
        <begin position="548"/>
        <end position="575"/>
    </location>
</feature>
<evidence type="ECO:0000256" key="9">
    <source>
        <dbReference type="PROSITE-ProRule" id="PRU00042"/>
    </source>
</evidence>
<feature type="domain" description="C2H2-type" evidence="11">
    <location>
        <begin position="264"/>
        <end position="291"/>
    </location>
</feature>
<dbReference type="FunFam" id="3.30.160.60:FF:000478">
    <property type="entry name" value="Zinc finger protein 133"/>
    <property type="match status" value="1"/>
</dbReference>
<dbReference type="GO" id="GO:0006357">
    <property type="term" value="P:regulation of transcription by RNA polymerase II"/>
    <property type="evidence" value="ECO:0000318"/>
    <property type="project" value="GO_Central"/>
</dbReference>
<keyword evidence="8" id="KW-0539">Nucleus</keyword>
<proteinExistence type="predicted"/>
<dbReference type="EnsemblMetazoa" id="XM_030972557">
    <property type="protein sequence ID" value="XP_030828417"/>
    <property type="gene ID" value="LOC105436407"/>
</dbReference>
<keyword evidence="13" id="KW-1185">Reference proteome</keyword>
<evidence type="ECO:0000259" key="11">
    <source>
        <dbReference type="PROSITE" id="PS50157"/>
    </source>
</evidence>
<protein>
    <recommendedName>
        <fullName evidence="11">C2H2-type domain-containing protein</fullName>
    </recommendedName>
</protein>
<dbReference type="InParanoid" id="A0A7M7MY34"/>
<dbReference type="AlphaFoldDB" id="A0A7M7MY34"/>
<feature type="domain" description="C2H2-type" evidence="11">
    <location>
        <begin position="122"/>
        <end position="149"/>
    </location>
</feature>
<dbReference type="Proteomes" id="UP000007110">
    <property type="component" value="Unassembled WGS sequence"/>
</dbReference>
<comment type="subcellular location">
    <subcellularLocation>
        <location evidence="1">Nucleus</location>
    </subcellularLocation>
</comment>
<keyword evidence="3" id="KW-0677">Repeat</keyword>
<evidence type="ECO:0000256" key="3">
    <source>
        <dbReference type="ARBA" id="ARBA00022737"/>
    </source>
</evidence>
<feature type="domain" description="C2H2-type" evidence="11">
    <location>
        <begin position="406"/>
        <end position="433"/>
    </location>
</feature>
<dbReference type="GeneID" id="105436407"/>
<evidence type="ECO:0000256" key="2">
    <source>
        <dbReference type="ARBA" id="ARBA00022723"/>
    </source>
</evidence>
<dbReference type="FunFam" id="3.30.160.60:FF:000446">
    <property type="entry name" value="Zinc finger protein"/>
    <property type="match status" value="1"/>
</dbReference>
<feature type="compositionally biased region" description="Polar residues" evidence="10">
    <location>
        <begin position="61"/>
        <end position="73"/>
    </location>
</feature>
<feature type="domain" description="C2H2-type" evidence="11">
    <location>
        <begin position="723"/>
        <end position="751"/>
    </location>
</feature>
<organism evidence="12 13">
    <name type="scientific">Strongylocentrotus purpuratus</name>
    <name type="common">Purple sea urchin</name>
    <dbReference type="NCBI Taxonomy" id="7668"/>
    <lineage>
        <taxon>Eukaryota</taxon>
        <taxon>Metazoa</taxon>
        <taxon>Echinodermata</taxon>
        <taxon>Eleutherozoa</taxon>
        <taxon>Echinozoa</taxon>
        <taxon>Echinoidea</taxon>
        <taxon>Euechinoidea</taxon>
        <taxon>Echinacea</taxon>
        <taxon>Camarodonta</taxon>
        <taxon>Echinidea</taxon>
        <taxon>Strongylocentrotidae</taxon>
        <taxon>Strongylocentrotus</taxon>
    </lineage>
</organism>
<evidence type="ECO:0000256" key="8">
    <source>
        <dbReference type="ARBA" id="ARBA00023242"/>
    </source>
</evidence>
<dbReference type="Gene3D" id="3.30.160.60">
    <property type="entry name" value="Classic Zinc Finger"/>
    <property type="match status" value="15"/>
</dbReference>
<keyword evidence="5" id="KW-0862">Zinc</keyword>
<name>A0A7M7MY34_STRPU</name>
<feature type="domain" description="C2H2-type" evidence="11">
    <location>
        <begin position="94"/>
        <end position="121"/>
    </location>
</feature>
<keyword evidence="7" id="KW-0804">Transcription</keyword>
<feature type="domain" description="C2H2-type" evidence="11">
    <location>
        <begin position="695"/>
        <end position="722"/>
    </location>
</feature>
<keyword evidence="6" id="KW-0805">Transcription regulation</keyword>
<feature type="domain" description="C2H2-type" evidence="11">
    <location>
        <begin position="667"/>
        <end position="694"/>
    </location>
</feature>
<feature type="domain" description="C2H2-type" evidence="11">
    <location>
        <begin position="434"/>
        <end position="461"/>
    </location>
</feature>
<dbReference type="FunFam" id="3.30.160.60:FF:001972">
    <property type="entry name" value="Zinc finger protein 574"/>
    <property type="match status" value="1"/>
</dbReference>
<evidence type="ECO:0000256" key="1">
    <source>
        <dbReference type="ARBA" id="ARBA00004123"/>
    </source>
</evidence>
<feature type="domain" description="C2H2-type" evidence="11">
    <location>
        <begin position="149"/>
        <end position="176"/>
    </location>
</feature>
<feature type="domain" description="C2H2-type" evidence="11">
    <location>
        <begin position="492"/>
        <end position="519"/>
    </location>
</feature>
<dbReference type="KEGG" id="spu:105436407"/>
<evidence type="ECO:0000256" key="7">
    <source>
        <dbReference type="ARBA" id="ARBA00023163"/>
    </source>
</evidence>
<dbReference type="InterPro" id="IPR050758">
    <property type="entry name" value="Znf_C2H2-type"/>
</dbReference>
<dbReference type="RefSeq" id="XP_030828417.1">
    <property type="nucleotide sequence ID" value="XM_030972557.1"/>
</dbReference>
<feature type="domain" description="C2H2-type" evidence="11">
    <location>
        <begin position="575"/>
        <end position="602"/>
    </location>
</feature>
<evidence type="ECO:0000256" key="6">
    <source>
        <dbReference type="ARBA" id="ARBA00023015"/>
    </source>
</evidence>
<dbReference type="PANTHER" id="PTHR23234:SF10">
    <property type="entry name" value="RIKEN CDNA 6720489N17 GENE-RELATED"/>
    <property type="match status" value="1"/>
</dbReference>
<dbReference type="FunFam" id="3.30.160.60:FF:001289">
    <property type="entry name" value="Zinc finger protein 574"/>
    <property type="match status" value="1"/>
</dbReference>
<dbReference type="FunFam" id="3.30.160.60:FF:000250">
    <property type="entry name" value="zinc finger protein 197 isoform X1"/>
    <property type="match status" value="1"/>
</dbReference>
<feature type="domain" description="C2H2-type" evidence="11">
    <location>
        <begin position="639"/>
        <end position="666"/>
    </location>
</feature>
<dbReference type="GO" id="GO:0008270">
    <property type="term" value="F:zinc ion binding"/>
    <property type="evidence" value="ECO:0007669"/>
    <property type="project" value="UniProtKB-KW"/>
</dbReference>
<dbReference type="InterPro" id="IPR013087">
    <property type="entry name" value="Znf_C2H2_type"/>
</dbReference>
<reference evidence="13" key="1">
    <citation type="submission" date="2015-02" db="EMBL/GenBank/DDBJ databases">
        <title>Genome sequencing for Strongylocentrotus purpuratus.</title>
        <authorList>
            <person name="Murali S."/>
            <person name="Liu Y."/>
            <person name="Vee V."/>
            <person name="English A."/>
            <person name="Wang M."/>
            <person name="Skinner E."/>
            <person name="Han Y."/>
            <person name="Muzny D.M."/>
            <person name="Worley K.C."/>
            <person name="Gibbs R.A."/>
        </authorList>
    </citation>
    <scope>NUCLEOTIDE SEQUENCE</scope>
</reference>
<dbReference type="GO" id="GO:0005634">
    <property type="term" value="C:nucleus"/>
    <property type="evidence" value="ECO:0000318"/>
    <property type="project" value="GO_Central"/>
</dbReference>
<feature type="domain" description="C2H2-type" evidence="11">
    <location>
        <begin position="208"/>
        <end position="235"/>
    </location>
</feature>
<evidence type="ECO:0000313" key="12">
    <source>
        <dbReference type="EnsemblMetazoa" id="XP_030828417"/>
    </source>
</evidence>
<dbReference type="SMART" id="SM00355">
    <property type="entry name" value="ZnF_C2H2"/>
    <property type="match status" value="20"/>
</dbReference>
<feature type="domain" description="C2H2-type" evidence="11">
    <location>
        <begin position="462"/>
        <end position="491"/>
    </location>
</feature>
<accession>A0A7M7MY34</accession>
<feature type="domain" description="C2H2-type" evidence="11">
    <location>
        <begin position="7"/>
        <end position="35"/>
    </location>
</feature>
<reference evidence="12" key="2">
    <citation type="submission" date="2021-01" db="UniProtKB">
        <authorList>
            <consortium name="EnsemblMetazoa"/>
        </authorList>
    </citation>
    <scope>IDENTIFICATION</scope>
</reference>
<dbReference type="OMA" id="IVHMHTH"/>
<dbReference type="Pfam" id="PF00096">
    <property type="entry name" value="zf-C2H2"/>
    <property type="match status" value="12"/>
</dbReference>
<dbReference type="SUPFAM" id="SSF57667">
    <property type="entry name" value="beta-beta-alpha zinc fingers"/>
    <property type="match status" value="12"/>
</dbReference>
<evidence type="ECO:0000256" key="5">
    <source>
        <dbReference type="ARBA" id="ARBA00022833"/>
    </source>
</evidence>
<feature type="domain" description="C2H2-type" evidence="11">
    <location>
        <begin position="236"/>
        <end position="263"/>
    </location>
</feature>
<dbReference type="FunFam" id="3.30.160.60:FF:000145">
    <property type="entry name" value="Zinc finger protein 574"/>
    <property type="match status" value="1"/>
</dbReference>
<keyword evidence="4 9" id="KW-0863">Zinc-finger</keyword>
<dbReference type="Pfam" id="PF13912">
    <property type="entry name" value="zf-C2H2_6"/>
    <property type="match status" value="1"/>
</dbReference>
<keyword evidence="2" id="KW-0479">Metal-binding</keyword>
<dbReference type="InterPro" id="IPR036236">
    <property type="entry name" value="Znf_C2H2_sf"/>
</dbReference>
<dbReference type="FunFam" id="3.30.160.60:FF:003164">
    <property type="entry name" value="Zinc finger and BTB domain-containing 17"/>
    <property type="match status" value="1"/>
</dbReference>
<evidence type="ECO:0000313" key="13">
    <source>
        <dbReference type="Proteomes" id="UP000007110"/>
    </source>
</evidence>
<dbReference type="PROSITE" id="PS00028">
    <property type="entry name" value="ZINC_FINGER_C2H2_1"/>
    <property type="match status" value="15"/>
</dbReference>
<dbReference type="FunFam" id="3.30.160.60:FF:000202">
    <property type="entry name" value="Zinc finger protein 574"/>
    <property type="match status" value="1"/>
</dbReference>
<evidence type="ECO:0000256" key="4">
    <source>
        <dbReference type="ARBA" id="ARBA00022771"/>
    </source>
</evidence>
<sequence>METGKNFKCKKCSRLFTTSGGLRKHLLRCHEKHHVMKSRLRSRQTQTPEACMTRADRDSSDQPIDTIKTSAGNLTPGEESEEFCFKTKCLNQRKVCNICLKSFANVQVLKTHMRRHTGERPYFCTLCEKTFTQKNGLIVHMHTHANEQFPCQECGLVFTQLRSLKRHSKYHTGELQMKRSASGQYNEFKVRVCKALSDTGVQEYENVFRCNFCDKDFKTGSQLMVHRRVHTDERPFECRMCQRSFKQKITLLDHESTHLPQKSHKCHQCGSLFKQQRTLRQHKKLQICKKKVKKNRDSENQKGAEISVPQCQEETNLLFSDVAQNAEVSCLQSMKHCIEQNSDGKLELETKMIEESIEIQDKVQVEYITGLDGEQGVPELVSRKSDLDHGAYCTSTETDTNTIPMFVCEYCGKVFKGKRNVIQHQKTHTDERPFVCGICFKGFKIKATLVEHVGIHTEGKPHPCQTCGKHFKTQKCLQNHVGRNICTGIRPYVCRGCGKAFMYDRYLEKHRCLGSVPKTFECEECGRKFTRHNLLTEHKRVHTGERPFECEDCGKMFAKRDLWRRHRLTHKDKRFECQECGKRFAQKSTMQVHMAVHSKERKHVCDVCNKSFKLASSLRNHLKAMHTKNSQAETKPSAYLCSYCGKVFRHLGWMLKHLCEASGVKRFKCSMCSKKFDKKQQLEVHSRIHTGIRPYKCKECEKCFTQVSSLKDHMVTHTGEKNYKCDICHCAFTRKNSLQRHKLIIHEGVEPFICSKCGLTFKYKKSYNAHANVCEVVKVNERSNTVQTEKVQDAVTEDRKMVNAPDFEQQVLDNILGNIERAMNGAGIEIRPDVQYQIIVGENASEVTVHVTGDE</sequence>
<feature type="domain" description="C2H2-type" evidence="11">
    <location>
        <begin position="520"/>
        <end position="547"/>
    </location>
</feature>
<dbReference type="OrthoDB" id="6077919at2759"/>
<feature type="domain" description="C2H2-type" evidence="11">
    <location>
        <begin position="603"/>
        <end position="631"/>
    </location>
</feature>
<dbReference type="PANTHER" id="PTHR23234">
    <property type="entry name" value="ZNF44 PROTEIN"/>
    <property type="match status" value="1"/>
</dbReference>
<dbReference type="PROSITE" id="PS50157">
    <property type="entry name" value="ZINC_FINGER_C2H2_2"/>
    <property type="match status" value="19"/>
</dbReference>